<sequence length="99" mass="10425">MDGLMVPQAARDRQVLRFGVSAHEWCDTPPQRVASLADRWPLTPGEQLGSGTSRVIACLRADGTGAFLKLTPDPAVARAARGPADPHNRLVPALADASG</sequence>
<protein>
    <recommendedName>
        <fullName evidence="4">Aminoglycoside phosphotransferase domain-containing protein</fullName>
    </recommendedName>
</protein>
<evidence type="ECO:0000313" key="2">
    <source>
        <dbReference type="EMBL" id="MCQ4079891.1"/>
    </source>
</evidence>
<gene>
    <name evidence="2" type="ORF">NGB36_04610</name>
</gene>
<dbReference type="Proteomes" id="UP001057702">
    <property type="component" value="Unassembled WGS sequence"/>
</dbReference>
<feature type="region of interest" description="Disordered" evidence="1">
    <location>
        <begin position="78"/>
        <end position="99"/>
    </location>
</feature>
<dbReference type="EMBL" id="JANFNG010000002">
    <property type="protein sequence ID" value="MCQ4079891.1"/>
    <property type="molecule type" value="Genomic_DNA"/>
</dbReference>
<proteinExistence type="predicted"/>
<reference evidence="2" key="1">
    <citation type="submission" date="2022-06" db="EMBL/GenBank/DDBJ databases">
        <title>Draft genome sequence of Streptomyces sp. RB6PN25 isolated from peat swamp forest in Thailand.</title>
        <authorList>
            <person name="Duangmal K."/>
            <person name="Klaysubun C."/>
        </authorList>
    </citation>
    <scope>NUCLEOTIDE SEQUENCE</scope>
    <source>
        <strain evidence="2">RB6PN25</strain>
    </source>
</reference>
<name>A0ABT1PQD4_9ACTN</name>
<keyword evidence="3" id="KW-1185">Reference proteome</keyword>
<evidence type="ECO:0000256" key="1">
    <source>
        <dbReference type="SAM" id="MobiDB-lite"/>
    </source>
</evidence>
<evidence type="ECO:0000313" key="3">
    <source>
        <dbReference type="Proteomes" id="UP001057702"/>
    </source>
</evidence>
<organism evidence="2 3">
    <name type="scientific">Streptomyces humicola</name>
    <dbReference type="NCBI Taxonomy" id="2953240"/>
    <lineage>
        <taxon>Bacteria</taxon>
        <taxon>Bacillati</taxon>
        <taxon>Actinomycetota</taxon>
        <taxon>Actinomycetes</taxon>
        <taxon>Kitasatosporales</taxon>
        <taxon>Streptomycetaceae</taxon>
        <taxon>Streptomyces</taxon>
    </lineage>
</organism>
<dbReference type="RefSeq" id="WP_255918753.1">
    <property type="nucleotide sequence ID" value="NZ_JANFNG010000002.1"/>
</dbReference>
<accession>A0ABT1PQD4</accession>
<evidence type="ECO:0008006" key="4">
    <source>
        <dbReference type="Google" id="ProtNLM"/>
    </source>
</evidence>
<comment type="caution">
    <text evidence="2">The sequence shown here is derived from an EMBL/GenBank/DDBJ whole genome shotgun (WGS) entry which is preliminary data.</text>
</comment>